<dbReference type="OrthoDB" id="2971563at2"/>
<feature type="region of interest" description="Disordered" evidence="1">
    <location>
        <begin position="227"/>
        <end position="247"/>
    </location>
</feature>
<sequence length="272" mass="29553">MTVREIAPDVFCLGPSGHTRTDVYFVRSGSSWVLVDTGWAKDAPRIEQAAQTLFGSLPAAILLTHVHPDHSGSAARLARVWDCPVYLHPAELPIARGEFAAMVRTAGPLDRWVVLPIMRALGKRRREAILAKSSLGAHAFDPRDGVPGLPDWECVPTPGHTPGHVSYFRPRDRVLLSGDALVTVRIGAIHGALLPRPGLSGPPWYTTWNRVAARESAEKLARLGPRVLAPGHGQPMTGDALAQMARSRPSQYGSRSFRLYSLPFGSRGNSSR</sequence>
<dbReference type="SMART" id="SM00849">
    <property type="entry name" value="Lactamase_B"/>
    <property type="match status" value="1"/>
</dbReference>
<gene>
    <name evidence="3" type="ORF">FG385_07810</name>
</gene>
<dbReference type="InterPro" id="IPR036866">
    <property type="entry name" value="RibonucZ/Hydroxyglut_hydro"/>
</dbReference>
<dbReference type="Proteomes" id="UP000305546">
    <property type="component" value="Unassembled WGS sequence"/>
</dbReference>
<protein>
    <submittedName>
        <fullName evidence="3">MBL fold metallo-hydrolase</fullName>
    </submittedName>
</protein>
<dbReference type="Gene3D" id="3.60.15.10">
    <property type="entry name" value="Ribonuclease Z/Hydroxyacylglutathione hydrolase-like"/>
    <property type="match status" value="1"/>
</dbReference>
<dbReference type="GO" id="GO:0016787">
    <property type="term" value="F:hydrolase activity"/>
    <property type="evidence" value="ECO:0007669"/>
    <property type="project" value="UniProtKB-KW"/>
</dbReference>
<dbReference type="CDD" id="cd07721">
    <property type="entry name" value="yflN-like_MBL-fold"/>
    <property type="match status" value="1"/>
</dbReference>
<evidence type="ECO:0000313" key="3">
    <source>
        <dbReference type="EMBL" id="TNC27629.1"/>
    </source>
</evidence>
<dbReference type="Pfam" id="PF00753">
    <property type="entry name" value="Lactamase_B"/>
    <property type="match status" value="1"/>
</dbReference>
<evidence type="ECO:0000313" key="4">
    <source>
        <dbReference type="Proteomes" id="UP000305546"/>
    </source>
</evidence>
<dbReference type="PANTHER" id="PTHR42951">
    <property type="entry name" value="METALLO-BETA-LACTAMASE DOMAIN-CONTAINING"/>
    <property type="match status" value="1"/>
</dbReference>
<reference evidence="3 4" key="1">
    <citation type="submission" date="2019-06" db="EMBL/GenBank/DDBJ databases">
        <title>Amycolatopsis alkalitolerans sp. nov., isolated from Gastrodia elata Blume.</title>
        <authorList>
            <person name="Narsing Rao M.P."/>
            <person name="Li W.J."/>
        </authorList>
    </citation>
    <scope>NUCLEOTIDE SEQUENCE [LARGE SCALE GENOMIC DNA]</scope>
    <source>
        <strain evidence="3 4">SYSUP0005</strain>
    </source>
</reference>
<comment type="caution">
    <text evidence="3">The sequence shown here is derived from an EMBL/GenBank/DDBJ whole genome shotgun (WGS) entry which is preliminary data.</text>
</comment>
<dbReference type="RefSeq" id="WP_139095952.1">
    <property type="nucleotide sequence ID" value="NZ_VDFW01000005.1"/>
</dbReference>
<accession>A0A5C4M7E5</accession>
<keyword evidence="4" id="KW-1185">Reference proteome</keyword>
<dbReference type="SUPFAM" id="SSF56281">
    <property type="entry name" value="Metallo-hydrolase/oxidoreductase"/>
    <property type="match status" value="1"/>
</dbReference>
<proteinExistence type="predicted"/>
<feature type="domain" description="Metallo-beta-lactamase" evidence="2">
    <location>
        <begin position="20"/>
        <end position="232"/>
    </location>
</feature>
<dbReference type="EMBL" id="VDFW01000005">
    <property type="protein sequence ID" value="TNC27629.1"/>
    <property type="molecule type" value="Genomic_DNA"/>
</dbReference>
<keyword evidence="3" id="KW-0378">Hydrolase</keyword>
<evidence type="ECO:0000259" key="2">
    <source>
        <dbReference type="SMART" id="SM00849"/>
    </source>
</evidence>
<dbReference type="PANTHER" id="PTHR42951:SF17">
    <property type="entry name" value="METALLO-BETA-LACTAMASE DOMAIN-CONTAINING PROTEIN"/>
    <property type="match status" value="1"/>
</dbReference>
<organism evidence="3 4">
    <name type="scientific">Amycolatopsis alkalitolerans</name>
    <dbReference type="NCBI Taxonomy" id="2547244"/>
    <lineage>
        <taxon>Bacteria</taxon>
        <taxon>Bacillati</taxon>
        <taxon>Actinomycetota</taxon>
        <taxon>Actinomycetes</taxon>
        <taxon>Pseudonocardiales</taxon>
        <taxon>Pseudonocardiaceae</taxon>
        <taxon>Amycolatopsis</taxon>
    </lineage>
</organism>
<dbReference type="InterPro" id="IPR001279">
    <property type="entry name" value="Metallo-B-lactamas"/>
</dbReference>
<dbReference type="InterPro" id="IPR050855">
    <property type="entry name" value="NDM-1-like"/>
</dbReference>
<name>A0A5C4M7E5_9PSEU</name>
<dbReference type="AlphaFoldDB" id="A0A5C4M7E5"/>
<evidence type="ECO:0000256" key="1">
    <source>
        <dbReference type="SAM" id="MobiDB-lite"/>
    </source>
</evidence>